<evidence type="ECO:0000256" key="1">
    <source>
        <dbReference type="SAM" id="MobiDB-lite"/>
    </source>
</evidence>
<proteinExistence type="predicted"/>
<dbReference type="PaxDb" id="67767-A0A0J7JWA6"/>
<feature type="region of interest" description="Disordered" evidence="1">
    <location>
        <begin position="16"/>
        <end position="70"/>
    </location>
</feature>
<comment type="caution">
    <text evidence="2">The sequence shown here is derived from an EMBL/GenBank/DDBJ whole genome shotgun (WGS) entry which is preliminary data.</text>
</comment>
<gene>
    <name evidence="2" type="ORF">RF55_24020</name>
</gene>
<reference evidence="2 3" key="1">
    <citation type="submission" date="2015-04" db="EMBL/GenBank/DDBJ databases">
        <title>Lasius niger genome sequencing.</title>
        <authorList>
            <person name="Konorov E.A."/>
            <person name="Nikitin M.A."/>
            <person name="Kirill M.V."/>
            <person name="Chang P."/>
        </authorList>
    </citation>
    <scope>NUCLEOTIDE SEQUENCE [LARGE SCALE GENOMIC DNA]</scope>
    <source>
        <tissue evidence="2">Whole</tissue>
    </source>
</reference>
<keyword evidence="3" id="KW-1185">Reference proteome</keyword>
<organism evidence="2 3">
    <name type="scientific">Lasius niger</name>
    <name type="common">Black garden ant</name>
    <dbReference type="NCBI Taxonomy" id="67767"/>
    <lineage>
        <taxon>Eukaryota</taxon>
        <taxon>Metazoa</taxon>
        <taxon>Ecdysozoa</taxon>
        <taxon>Arthropoda</taxon>
        <taxon>Hexapoda</taxon>
        <taxon>Insecta</taxon>
        <taxon>Pterygota</taxon>
        <taxon>Neoptera</taxon>
        <taxon>Endopterygota</taxon>
        <taxon>Hymenoptera</taxon>
        <taxon>Apocrita</taxon>
        <taxon>Aculeata</taxon>
        <taxon>Formicoidea</taxon>
        <taxon>Formicidae</taxon>
        <taxon>Formicinae</taxon>
        <taxon>Lasius</taxon>
        <taxon>Lasius</taxon>
    </lineage>
</organism>
<accession>A0A0J7JWA6</accession>
<protein>
    <submittedName>
        <fullName evidence="2">Uncharacterized protein</fullName>
    </submittedName>
</protein>
<feature type="region of interest" description="Disordered" evidence="1">
    <location>
        <begin position="82"/>
        <end position="116"/>
    </location>
</feature>
<feature type="compositionally biased region" description="Basic and acidic residues" evidence="1">
    <location>
        <begin position="54"/>
        <end position="64"/>
    </location>
</feature>
<feature type="compositionally biased region" description="Polar residues" evidence="1">
    <location>
        <begin position="95"/>
        <end position="108"/>
    </location>
</feature>
<name>A0A0J7JWA6_LASNI</name>
<dbReference type="Proteomes" id="UP000036403">
    <property type="component" value="Unassembled WGS sequence"/>
</dbReference>
<evidence type="ECO:0000313" key="2">
    <source>
        <dbReference type="EMBL" id="KMQ82146.1"/>
    </source>
</evidence>
<dbReference type="EMBL" id="LBMM01027931">
    <property type="protein sequence ID" value="KMQ82146.1"/>
    <property type="molecule type" value="Genomic_DNA"/>
</dbReference>
<dbReference type="AlphaFoldDB" id="A0A0J7JWA6"/>
<evidence type="ECO:0000313" key="3">
    <source>
        <dbReference type="Proteomes" id="UP000036403"/>
    </source>
</evidence>
<sequence>MPTLVYCPVTTLQPEAASPNIKAEQKTQPMAKEPKEGAKTSYQGETALMTLTKRQQESSKEMGRRRMTVTMEKVMESSVELEDYIESDAEKVESQEATQQPVEMTQSLDESDETKG</sequence>